<evidence type="ECO:0000313" key="3">
    <source>
        <dbReference type="Proteomes" id="UP000887013"/>
    </source>
</evidence>
<evidence type="ECO:0000256" key="1">
    <source>
        <dbReference type="SAM" id="MobiDB-lite"/>
    </source>
</evidence>
<dbReference type="OrthoDB" id="6415216at2759"/>
<proteinExistence type="predicted"/>
<name>A0A8X6NPV2_NEPPI</name>
<feature type="compositionally biased region" description="Polar residues" evidence="1">
    <location>
        <begin position="1"/>
        <end position="11"/>
    </location>
</feature>
<sequence>MEMLNDSQNEMEFQDDSRSTISPISSISSISTSSIDTSSTCERKQKNESNIQVYTSVRQVTKRELAQNFSIHNDYEHPEYKSLKNSIRIASTTTVRTAVAPVSLSKNALKFKTLNFFDFFPPENKKGKHVNYLLAPSKHVSRMVLNKLPVPSLRQMALVKIAVVICNDHEIRAVVKEYGSASFVFPTKESNIFLRKPPTAICNKLKQLEINECQVKALMRGRKSLEKSVLIKAEGAFPEDVRMPKDLLPSKMWERLVRDRISKISLPRTFRDELFVIVRILTFEIDNWVKDHSDIIHTCSELLDSLQWKARGKIDRKKTAETLVLNEDLRLSDRYSLSCLYCLELESFSLWNRMSTVEKKDSWTKTRFLPFWFVNDWDQREGNASNNSCFEWIYLHTPLILRKTFTEFFRKRKLKYLKNGIFWRTIEYDDLLFCLSEIDASKHEEIFKTCAGQVLEYLLDWPLQNDFVEVADRLWSYLTADEFRDLLETILFRRIMVGWTDYDYLSLLKEFWNRSPDHYKELIRQDDSFANLLIFATYHSSDEPFPTDILLEHFKEEYLMFKYQGVKYCMFKKENSCCGANWQNHTFFEFNKGCKRVHGILFSNIPKSIQEQVEQSE</sequence>
<comment type="caution">
    <text evidence="2">The sequence shown here is derived from an EMBL/GenBank/DDBJ whole genome shotgun (WGS) entry which is preliminary data.</text>
</comment>
<keyword evidence="3" id="KW-1185">Reference proteome</keyword>
<feature type="region of interest" description="Disordered" evidence="1">
    <location>
        <begin position="1"/>
        <end position="24"/>
    </location>
</feature>
<reference evidence="2" key="1">
    <citation type="submission" date="2020-08" db="EMBL/GenBank/DDBJ databases">
        <title>Multicomponent nature underlies the extraordinary mechanical properties of spider dragline silk.</title>
        <authorList>
            <person name="Kono N."/>
            <person name="Nakamura H."/>
            <person name="Mori M."/>
            <person name="Yoshida Y."/>
            <person name="Ohtoshi R."/>
            <person name="Malay A.D."/>
            <person name="Moran D.A.P."/>
            <person name="Tomita M."/>
            <person name="Numata K."/>
            <person name="Arakawa K."/>
        </authorList>
    </citation>
    <scope>NUCLEOTIDE SEQUENCE</scope>
</reference>
<gene>
    <name evidence="2" type="primary">NCL1_51334</name>
    <name evidence="2" type="ORF">NPIL_519691</name>
</gene>
<organism evidence="2 3">
    <name type="scientific">Nephila pilipes</name>
    <name type="common">Giant wood spider</name>
    <name type="synonym">Nephila maculata</name>
    <dbReference type="NCBI Taxonomy" id="299642"/>
    <lineage>
        <taxon>Eukaryota</taxon>
        <taxon>Metazoa</taxon>
        <taxon>Ecdysozoa</taxon>
        <taxon>Arthropoda</taxon>
        <taxon>Chelicerata</taxon>
        <taxon>Arachnida</taxon>
        <taxon>Araneae</taxon>
        <taxon>Araneomorphae</taxon>
        <taxon>Entelegynae</taxon>
        <taxon>Araneoidea</taxon>
        <taxon>Nephilidae</taxon>
        <taxon>Nephila</taxon>
    </lineage>
</organism>
<dbReference type="AlphaFoldDB" id="A0A8X6NPV2"/>
<protein>
    <submittedName>
        <fullName evidence="2">Uncharacterized protein</fullName>
    </submittedName>
</protein>
<dbReference type="EMBL" id="BMAW01060283">
    <property type="protein sequence ID" value="GFT25435.1"/>
    <property type="molecule type" value="Genomic_DNA"/>
</dbReference>
<accession>A0A8X6NPV2</accession>
<evidence type="ECO:0000313" key="2">
    <source>
        <dbReference type="EMBL" id="GFT25435.1"/>
    </source>
</evidence>
<dbReference type="Proteomes" id="UP000887013">
    <property type="component" value="Unassembled WGS sequence"/>
</dbReference>